<proteinExistence type="predicted"/>
<dbReference type="GO" id="GO:0016758">
    <property type="term" value="F:hexosyltransferase activity"/>
    <property type="evidence" value="ECO:0007669"/>
    <property type="project" value="UniProtKB-ARBA"/>
</dbReference>
<keyword evidence="2" id="KW-0808">Transferase</keyword>
<dbReference type="Gene3D" id="3.90.550.10">
    <property type="entry name" value="Spore Coat Polysaccharide Biosynthesis Protein SpsA, Chain A"/>
    <property type="match status" value="1"/>
</dbReference>
<gene>
    <name evidence="2" type="ORF">SAMN02745129_0493</name>
</gene>
<dbReference type="AlphaFoldDB" id="A0A1M5ZQY0"/>
<name>A0A1M5ZQY0_9GAMM</name>
<reference evidence="2 3" key="1">
    <citation type="submission" date="2016-11" db="EMBL/GenBank/DDBJ databases">
        <authorList>
            <person name="Jaros S."/>
            <person name="Januszkiewicz K."/>
            <person name="Wedrychowicz H."/>
        </authorList>
    </citation>
    <scope>NUCLEOTIDE SEQUENCE [LARGE SCALE GENOMIC DNA]</scope>
    <source>
        <strain evidence="2 3">DSM 16917</strain>
    </source>
</reference>
<dbReference type="InterPro" id="IPR029044">
    <property type="entry name" value="Nucleotide-diphossugar_trans"/>
</dbReference>
<evidence type="ECO:0000259" key="1">
    <source>
        <dbReference type="Pfam" id="PF00535"/>
    </source>
</evidence>
<evidence type="ECO:0000313" key="3">
    <source>
        <dbReference type="Proteomes" id="UP000184268"/>
    </source>
</evidence>
<accession>A0A1M5ZQY0</accession>
<feature type="domain" description="Glycosyltransferase 2-like" evidence="1">
    <location>
        <begin position="4"/>
        <end position="136"/>
    </location>
</feature>
<dbReference type="CDD" id="cd00761">
    <property type="entry name" value="Glyco_tranf_GTA_type"/>
    <property type="match status" value="1"/>
</dbReference>
<dbReference type="RefSeq" id="WP_067665829.1">
    <property type="nucleotide sequence ID" value="NZ_FQXG01000015.1"/>
</dbReference>
<dbReference type="OrthoDB" id="9802649at2"/>
<dbReference type="Pfam" id="PF00535">
    <property type="entry name" value="Glycos_transf_2"/>
    <property type="match status" value="1"/>
</dbReference>
<keyword evidence="3" id="KW-1185">Reference proteome</keyword>
<organism evidence="2 3">
    <name type="scientific">Ferrimonas marina</name>
    <dbReference type="NCBI Taxonomy" id="299255"/>
    <lineage>
        <taxon>Bacteria</taxon>
        <taxon>Pseudomonadati</taxon>
        <taxon>Pseudomonadota</taxon>
        <taxon>Gammaproteobacteria</taxon>
        <taxon>Alteromonadales</taxon>
        <taxon>Ferrimonadaceae</taxon>
        <taxon>Ferrimonas</taxon>
    </lineage>
</organism>
<sequence length="303" mass="34957">MRLSIVIPHHNDEPRLRRLLKSIPLEQDGIEVIVVDDHSTRDYDPAALTQSFPQVRFLSNDRGKPGAGAARNTGLEQASGDWLLFADSDDYFLPGAFELLAEYRDHPAEVVFFSPCSQDESDGQFEHLRDRTQNYRRIVHNFCQSGEELAIRLRFFVPWSKLIRHSLIQRHQIRFDEVIAGNDLLFSLQVGLYAKQISATERSLYCVTRNGGSLTTQTDWPRLESRLGATIRYNDLLRQHGLAEQQHSLLGFVVRARKLGWRKGLQAVQIIARSDNRFLVKSPWAYLSQIPHYLARIRYLSRM</sequence>
<dbReference type="Proteomes" id="UP000184268">
    <property type="component" value="Unassembled WGS sequence"/>
</dbReference>
<dbReference type="EMBL" id="FQXG01000015">
    <property type="protein sequence ID" value="SHI26506.1"/>
    <property type="molecule type" value="Genomic_DNA"/>
</dbReference>
<dbReference type="PANTHER" id="PTHR22916">
    <property type="entry name" value="GLYCOSYLTRANSFERASE"/>
    <property type="match status" value="1"/>
</dbReference>
<dbReference type="PANTHER" id="PTHR22916:SF3">
    <property type="entry name" value="UDP-GLCNAC:BETAGAL BETA-1,3-N-ACETYLGLUCOSAMINYLTRANSFERASE-LIKE PROTEIN 1"/>
    <property type="match status" value="1"/>
</dbReference>
<dbReference type="SUPFAM" id="SSF53448">
    <property type="entry name" value="Nucleotide-diphospho-sugar transferases"/>
    <property type="match status" value="1"/>
</dbReference>
<protein>
    <submittedName>
        <fullName evidence="2">Glycosyl transferase family 2</fullName>
    </submittedName>
</protein>
<dbReference type="STRING" id="299255.SAMN02745129_0493"/>
<dbReference type="InterPro" id="IPR001173">
    <property type="entry name" value="Glyco_trans_2-like"/>
</dbReference>
<evidence type="ECO:0000313" key="2">
    <source>
        <dbReference type="EMBL" id="SHI26506.1"/>
    </source>
</evidence>